<keyword evidence="1" id="KW-1133">Transmembrane helix</keyword>
<dbReference type="EMBL" id="OU899035">
    <property type="protein sequence ID" value="CAH1725791.1"/>
    <property type="molecule type" value="Genomic_DNA"/>
</dbReference>
<keyword evidence="1" id="KW-0812">Transmembrane</keyword>
<dbReference type="Proteomes" id="UP001154329">
    <property type="component" value="Chromosome 2"/>
</dbReference>
<reference evidence="2" key="2">
    <citation type="submission" date="2022-10" db="EMBL/GenBank/DDBJ databases">
        <authorList>
            <consortium name="ENA_rothamsted_submissions"/>
            <consortium name="culmorum"/>
            <person name="King R."/>
        </authorList>
    </citation>
    <scope>NUCLEOTIDE SEQUENCE</scope>
</reference>
<proteinExistence type="predicted"/>
<evidence type="ECO:0000313" key="3">
    <source>
        <dbReference type="Proteomes" id="UP001154329"/>
    </source>
</evidence>
<gene>
    <name evidence="2" type="ORF">APHIGO_LOCUS6803</name>
</gene>
<accession>A0A9P0J2M2</accession>
<organism evidence="2 3">
    <name type="scientific">Aphis gossypii</name>
    <name type="common">Cotton aphid</name>
    <dbReference type="NCBI Taxonomy" id="80765"/>
    <lineage>
        <taxon>Eukaryota</taxon>
        <taxon>Metazoa</taxon>
        <taxon>Ecdysozoa</taxon>
        <taxon>Arthropoda</taxon>
        <taxon>Hexapoda</taxon>
        <taxon>Insecta</taxon>
        <taxon>Pterygota</taxon>
        <taxon>Neoptera</taxon>
        <taxon>Paraneoptera</taxon>
        <taxon>Hemiptera</taxon>
        <taxon>Sternorrhyncha</taxon>
        <taxon>Aphidomorpha</taxon>
        <taxon>Aphidoidea</taxon>
        <taxon>Aphididae</taxon>
        <taxon>Aphidini</taxon>
        <taxon>Aphis</taxon>
        <taxon>Aphis</taxon>
    </lineage>
</organism>
<keyword evidence="3" id="KW-1185">Reference proteome</keyword>
<evidence type="ECO:0000313" key="2">
    <source>
        <dbReference type="EMBL" id="CAH1725791.1"/>
    </source>
</evidence>
<sequence length="137" mass="15577">MPITSFSGTAGFAVLLEKRNNGIANITDRVATMCTRIQLFRILLPYVFCLLLSVAVASVSGVLVTLYIIILGFCRFAEPTNLIRFECKLLTGFSSRNNISLLPRFLRHTRHRTVLLISDQFFIHTHQKNGSRQRSKY</sequence>
<reference evidence="2" key="1">
    <citation type="submission" date="2022-02" db="EMBL/GenBank/DDBJ databases">
        <authorList>
            <person name="King R."/>
        </authorList>
    </citation>
    <scope>NUCLEOTIDE SEQUENCE</scope>
</reference>
<protein>
    <submittedName>
        <fullName evidence="2">Uncharacterized protein</fullName>
    </submittedName>
</protein>
<keyword evidence="1" id="KW-0472">Membrane</keyword>
<dbReference type="AlphaFoldDB" id="A0A9P0J2M2"/>
<evidence type="ECO:0000256" key="1">
    <source>
        <dbReference type="SAM" id="Phobius"/>
    </source>
</evidence>
<name>A0A9P0J2M2_APHGO</name>
<feature type="transmembrane region" description="Helical" evidence="1">
    <location>
        <begin position="43"/>
        <end position="73"/>
    </location>
</feature>